<dbReference type="SUPFAM" id="SSF56601">
    <property type="entry name" value="beta-lactamase/transpeptidase-like"/>
    <property type="match status" value="1"/>
</dbReference>
<evidence type="ECO:0000313" key="9">
    <source>
        <dbReference type="Proteomes" id="UP000076079"/>
    </source>
</evidence>
<keyword evidence="8" id="KW-0132">Cell division</keyword>
<dbReference type="InterPro" id="IPR001460">
    <property type="entry name" value="PCN-bd_Tpept"/>
</dbReference>
<feature type="transmembrane region" description="Helical" evidence="6">
    <location>
        <begin position="170"/>
        <end position="187"/>
    </location>
</feature>
<dbReference type="GO" id="GO:0005886">
    <property type="term" value="C:plasma membrane"/>
    <property type="evidence" value="ECO:0007669"/>
    <property type="project" value="TreeGrafter"/>
</dbReference>
<dbReference type="GO" id="GO:0008360">
    <property type="term" value="P:regulation of cell shape"/>
    <property type="evidence" value="ECO:0007669"/>
    <property type="project" value="UniProtKB-KW"/>
</dbReference>
<proteinExistence type="predicted"/>
<feature type="transmembrane region" description="Helical" evidence="6">
    <location>
        <begin position="539"/>
        <end position="558"/>
    </location>
</feature>
<dbReference type="Pfam" id="PF00905">
    <property type="entry name" value="Transpeptidase"/>
    <property type="match status" value="1"/>
</dbReference>
<keyword evidence="8" id="KW-0131">Cell cycle</keyword>
<feature type="transmembrane region" description="Helical" evidence="6">
    <location>
        <begin position="502"/>
        <end position="527"/>
    </location>
</feature>
<dbReference type="GO" id="GO:0051301">
    <property type="term" value="P:cell division"/>
    <property type="evidence" value="ECO:0007669"/>
    <property type="project" value="UniProtKB-KW"/>
</dbReference>
<keyword evidence="5 6" id="KW-0472">Membrane</keyword>
<reference evidence="8 9" key="1">
    <citation type="journal article" date="2016" name="Genome Announc.">
        <title>First Complete Genome Sequence of a Subdivision 6 Acidobacterium Strain.</title>
        <authorList>
            <person name="Huang S."/>
            <person name="Vieira S."/>
            <person name="Bunk B."/>
            <person name="Riedel T."/>
            <person name="Sproer C."/>
            <person name="Overmann J."/>
        </authorList>
    </citation>
    <scope>NUCLEOTIDE SEQUENCE [LARGE SCALE GENOMIC DNA]</scope>
    <source>
        <strain evidence="9">DSM 100886 HEG_-6_39</strain>
    </source>
</reference>
<dbReference type="EMBL" id="CP015136">
    <property type="protein sequence ID" value="AMY08649.1"/>
    <property type="molecule type" value="Genomic_DNA"/>
</dbReference>
<evidence type="ECO:0000256" key="3">
    <source>
        <dbReference type="ARBA" id="ARBA00022960"/>
    </source>
</evidence>
<feature type="domain" description="Penicillin-binding protein transpeptidase" evidence="7">
    <location>
        <begin position="796"/>
        <end position="1089"/>
    </location>
</feature>
<dbReference type="STRING" id="1855912.LuPra_01853"/>
<dbReference type="InterPro" id="IPR050515">
    <property type="entry name" value="Beta-lactam/transpept"/>
</dbReference>
<dbReference type="Gene3D" id="3.40.710.10">
    <property type="entry name" value="DD-peptidase/beta-lactamase superfamily"/>
    <property type="match status" value="1"/>
</dbReference>
<protein>
    <submittedName>
        <fullName evidence="8">Cell division protein FtsW</fullName>
    </submittedName>
</protein>
<keyword evidence="4 6" id="KW-1133">Transmembrane helix</keyword>
<feature type="transmembrane region" description="Helical" evidence="6">
    <location>
        <begin position="224"/>
        <end position="245"/>
    </location>
</feature>
<dbReference type="PANTHER" id="PTHR30627:SF24">
    <property type="entry name" value="PENICILLIN-BINDING PROTEIN 4B"/>
    <property type="match status" value="1"/>
</dbReference>
<dbReference type="GO" id="GO:0071555">
    <property type="term" value="P:cell wall organization"/>
    <property type="evidence" value="ECO:0007669"/>
    <property type="project" value="TreeGrafter"/>
</dbReference>
<dbReference type="RefSeq" id="WP_110170471.1">
    <property type="nucleotide sequence ID" value="NZ_CP015136.1"/>
</dbReference>
<dbReference type="KEGG" id="abac:LuPra_01853"/>
<reference evidence="9" key="2">
    <citation type="submission" date="2016-04" db="EMBL/GenBank/DDBJ databases">
        <title>First Complete Genome Sequence of a Subdivision 6 Acidobacterium.</title>
        <authorList>
            <person name="Huang S."/>
            <person name="Vieira S."/>
            <person name="Bunk B."/>
            <person name="Riedel T."/>
            <person name="Sproeer C."/>
            <person name="Overmann J."/>
        </authorList>
    </citation>
    <scope>NUCLEOTIDE SEQUENCE [LARGE SCALE GENOMIC DNA]</scope>
    <source>
        <strain evidence="9">DSM 100886 HEG_-6_39</strain>
    </source>
</reference>
<sequence length="1099" mass="116132">MRIIDTAGARAATARPRSATARRTANVEALGLVAASIVMVFGLGLTTWARLGASAAVGAGRTVHLRTLNSAADLLPVLTMVTGEAERQAIAERVYRRATDVTVPIDHVGALAGIDLSEAELKADRRLTRARARLAGRAGTGAVRLLTAADLAALKTHVIVRTPREYVSRLGRSMAAFFALFWIAHLVRRWRGADDDPALLPILLMLCGLGFMSMIALRDPLRDGLIASTFVSGVCAGLVLLLIASEIDYESSALRRSVLLPLGAALALAALLLVFGSGPGSSGVKVNLFGGQPVEVIRLLVVFAIAGALARRFELLRELSEPATAARPWLGLVGLPRWRDVRPVVASMALVLAFFFLQKDLGPALVLSCVVIALYAIARGRLAFVFVGFGMLAAGFAVAYAIGFPPTVGQRVSIWADPWNNGVPGGNQIAHGLWGMATGAAWGSGPGLGSPQSIPEGHTDFVLAVLGEQLGFVGVLAVLALYALLAWRCLRVSLRAPGDYSALLGIGVTLALVVQAFVIGGGLLGVLPLTGVVTPFLSYGRSSMLANCLATGVVMAVGRRRGPVRLHLQQPVRVLATILAVLGGVIASRAAWVQVVEADTLATAASLSEQGDGGYRFEYNPRLVAAARTIDRGTISDRHGVVLATSLPGETAGIDAAFTRAGLVRERTCAPDEPRCYPLGGITFSVLGDWAGQVNWGARNASYVERERDARLKGFDDRQRVVDVVHPQTGVHGRTIRRDYSALLPLVRHGAASTRPEVALLLGRPRDVRVTLDARLQQRVARALRTGMERGAHTRGAAVVLDVETGDVLASVSYPWPSGIEGTMAASDDRHVDALLDRVRYGVYPPGSTFKLLVAAAALRTHPELQTVTHMCVRLPGGRVGNTIRGWTRPVRDDVKDVTPHGAVDLHEGLVVSCNAYFAQLAMQLGPRPLLDAVSLFQIEAAQPSTVAALRNTLPHAAYGQADVLASPLKMARVVAAIAGDGRVLPARWTEADADAAEDAPRLLSEADARRLAQYMRDVVTSGTGRTLLGNATPIAGKTGTAEVDGRPAHSWFIGFAPYGGSRPIAFAVLVENAGYGARSAAPVAGEIVDAARELGLFK</sequence>
<dbReference type="InterPro" id="IPR001182">
    <property type="entry name" value="FtsW/RodA"/>
</dbReference>
<evidence type="ECO:0000256" key="5">
    <source>
        <dbReference type="ARBA" id="ARBA00023136"/>
    </source>
</evidence>
<dbReference type="Proteomes" id="UP000076079">
    <property type="component" value="Chromosome"/>
</dbReference>
<keyword evidence="9" id="KW-1185">Reference proteome</keyword>
<feature type="transmembrane region" description="Helical" evidence="6">
    <location>
        <begin position="199"/>
        <end position="218"/>
    </location>
</feature>
<dbReference type="GO" id="GO:0008658">
    <property type="term" value="F:penicillin binding"/>
    <property type="evidence" value="ECO:0007669"/>
    <property type="project" value="InterPro"/>
</dbReference>
<name>A0A143PLJ6_LUTPR</name>
<feature type="transmembrane region" description="Helical" evidence="6">
    <location>
        <begin position="363"/>
        <end position="378"/>
    </location>
</feature>
<evidence type="ECO:0000313" key="8">
    <source>
        <dbReference type="EMBL" id="AMY08649.1"/>
    </source>
</evidence>
<feature type="transmembrane region" description="Helical" evidence="6">
    <location>
        <begin position="570"/>
        <end position="592"/>
    </location>
</feature>
<organism evidence="8 9">
    <name type="scientific">Luteitalea pratensis</name>
    <dbReference type="NCBI Taxonomy" id="1855912"/>
    <lineage>
        <taxon>Bacteria</taxon>
        <taxon>Pseudomonadati</taxon>
        <taxon>Acidobacteriota</taxon>
        <taxon>Vicinamibacteria</taxon>
        <taxon>Vicinamibacterales</taxon>
        <taxon>Vicinamibacteraceae</taxon>
        <taxon>Luteitalea</taxon>
    </lineage>
</organism>
<keyword evidence="3" id="KW-0133">Cell shape</keyword>
<feature type="transmembrane region" description="Helical" evidence="6">
    <location>
        <begin position="257"/>
        <end position="276"/>
    </location>
</feature>
<evidence type="ECO:0000259" key="7">
    <source>
        <dbReference type="Pfam" id="PF00905"/>
    </source>
</evidence>
<accession>A0A143PLJ6</accession>
<comment type="subcellular location">
    <subcellularLocation>
        <location evidence="1">Membrane</location>
        <topology evidence="1">Multi-pass membrane protein</topology>
    </subcellularLocation>
</comment>
<evidence type="ECO:0000256" key="1">
    <source>
        <dbReference type="ARBA" id="ARBA00004141"/>
    </source>
</evidence>
<evidence type="ECO:0000256" key="2">
    <source>
        <dbReference type="ARBA" id="ARBA00022692"/>
    </source>
</evidence>
<dbReference type="OrthoDB" id="118241at2"/>
<keyword evidence="2 6" id="KW-0812">Transmembrane</keyword>
<evidence type="ECO:0000256" key="6">
    <source>
        <dbReference type="SAM" id="Phobius"/>
    </source>
</evidence>
<dbReference type="InterPro" id="IPR012338">
    <property type="entry name" value="Beta-lactam/transpept-like"/>
</dbReference>
<feature type="transmembrane region" description="Helical" evidence="6">
    <location>
        <begin position="25"/>
        <end position="45"/>
    </location>
</feature>
<dbReference type="PANTHER" id="PTHR30627">
    <property type="entry name" value="PEPTIDOGLYCAN D,D-TRANSPEPTIDASE"/>
    <property type="match status" value="1"/>
</dbReference>
<gene>
    <name evidence="8" type="primary">ftsW_1</name>
    <name evidence="8" type="ORF">LuPra_01853</name>
</gene>
<feature type="transmembrane region" description="Helical" evidence="6">
    <location>
        <begin position="383"/>
        <end position="403"/>
    </location>
</feature>
<dbReference type="AlphaFoldDB" id="A0A143PLJ6"/>
<dbReference type="Pfam" id="PF01098">
    <property type="entry name" value="FTSW_RODA_SPOVE"/>
    <property type="match status" value="1"/>
</dbReference>
<feature type="transmembrane region" description="Helical" evidence="6">
    <location>
        <begin position="470"/>
        <end position="490"/>
    </location>
</feature>
<evidence type="ECO:0000256" key="4">
    <source>
        <dbReference type="ARBA" id="ARBA00022989"/>
    </source>
</evidence>